<dbReference type="SMART" id="SM00326">
    <property type="entry name" value="SH3"/>
    <property type="match status" value="1"/>
</dbReference>
<dbReference type="FunFam" id="2.30.30.40:FF:000014">
    <property type="entry name" value="Kinase C and casein kinase substrate in neurons protein"/>
    <property type="match status" value="1"/>
</dbReference>
<dbReference type="GO" id="GO:0016301">
    <property type="term" value="F:kinase activity"/>
    <property type="evidence" value="ECO:0007669"/>
    <property type="project" value="UniProtKB-KW"/>
</dbReference>
<dbReference type="Gene3D" id="1.20.1270.60">
    <property type="entry name" value="Arfaptin homology (AH) domain/BAR domain"/>
    <property type="match status" value="1"/>
</dbReference>
<dbReference type="Pfam" id="PF00611">
    <property type="entry name" value="FCH"/>
    <property type="match status" value="1"/>
</dbReference>
<feature type="non-terminal residue" evidence="16">
    <location>
        <position position="480"/>
    </location>
</feature>
<name>A0A093R8V6_PHACA</name>
<evidence type="ECO:0000256" key="4">
    <source>
        <dbReference type="ARBA" id="ARBA00022475"/>
    </source>
</evidence>
<keyword evidence="8" id="KW-0472">Membrane</keyword>
<evidence type="ECO:0000256" key="10">
    <source>
        <dbReference type="ARBA" id="ARBA00064966"/>
    </source>
</evidence>
<comment type="subunit">
    <text evidence="10">Homodimer. May form heterooligomers with other PACSINs. Interacts (via SH3 domain) with DNM1, SYNJ1 and WASL. Interacts with TRPV4.</text>
</comment>
<keyword evidence="5" id="KW-0963">Cytoplasm</keyword>
<evidence type="ECO:0000256" key="2">
    <source>
        <dbReference type="ARBA" id="ARBA00004496"/>
    </source>
</evidence>
<comment type="subcellular location">
    <subcellularLocation>
        <location evidence="1">Cell membrane</location>
        <topology evidence="1">Peripheral membrane protein</topology>
        <orientation evidence="1">Cytoplasmic side</orientation>
    </subcellularLocation>
    <subcellularLocation>
        <location evidence="2">Cytoplasm</location>
    </subcellularLocation>
</comment>
<dbReference type="GO" id="GO:0030100">
    <property type="term" value="P:regulation of endocytosis"/>
    <property type="evidence" value="ECO:0007669"/>
    <property type="project" value="TreeGrafter"/>
</dbReference>
<dbReference type="GO" id="GO:0005768">
    <property type="term" value="C:endosome"/>
    <property type="evidence" value="ECO:0007669"/>
    <property type="project" value="TreeGrafter"/>
</dbReference>
<dbReference type="InterPro" id="IPR031160">
    <property type="entry name" value="F_BAR_dom"/>
</dbReference>
<reference evidence="16 17" key="1">
    <citation type="submission" date="2014-04" db="EMBL/GenBank/DDBJ databases">
        <title>Genome evolution of avian class.</title>
        <authorList>
            <person name="Zhang G."/>
            <person name="Li C."/>
        </authorList>
    </citation>
    <scope>NUCLEOTIDE SEQUENCE [LARGE SCALE GENOMIC DNA]</scope>
    <source>
        <strain evidence="16">BGI_N336</strain>
    </source>
</reference>
<dbReference type="PANTHER" id="PTHR23065">
    <property type="entry name" value="PROLINE-SERINE-THREONINE PHOSPHATASE INTERACTING PROTEIN 1"/>
    <property type="match status" value="1"/>
</dbReference>
<dbReference type="Gene3D" id="2.30.30.40">
    <property type="entry name" value="SH3 Domains"/>
    <property type="match status" value="1"/>
</dbReference>
<dbReference type="GO" id="GO:0005886">
    <property type="term" value="C:plasma membrane"/>
    <property type="evidence" value="ECO:0007669"/>
    <property type="project" value="UniProtKB-SubCell"/>
</dbReference>
<dbReference type="GO" id="GO:0097320">
    <property type="term" value="P:plasma membrane tubulation"/>
    <property type="evidence" value="ECO:0007669"/>
    <property type="project" value="TreeGrafter"/>
</dbReference>
<dbReference type="InterPro" id="IPR027267">
    <property type="entry name" value="AH/BAR_dom_sf"/>
</dbReference>
<evidence type="ECO:0000259" key="15">
    <source>
        <dbReference type="PROSITE" id="PS51741"/>
    </source>
</evidence>
<keyword evidence="6" id="KW-0597">Phosphoprotein</keyword>
<evidence type="ECO:0000256" key="3">
    <source>
        <dbReference type="ARBA" id="ARBA00022443"/>
    </source>
</evidence>
<feature type="compositionally biased region" description="Basic and acidic residues" evidence="13">
    <location>
        <begin position="155"/>
        <end position="177"/>
    </location>
</feature>
<keyword evidence="16" id="KW-0418">Kinase</keyword>
<dbReference type="InterPro" id="IPR036028">
    <property type="entry name" value="SH3-like_dom_sf"/>
</dbReference>
<dbReference type="AlphaFoldDB" id="A0A093R8V6"/>
<dbReference type="Proteomes" id="UP000053238">
    <property type="component" value="Unassembled WGS sequence"/>
</dbReference>
<feature type="domain" description="F-BAR" evidence="15">
    <location>
        <begin position="11"/>
        <end position="289"/>
    </location>
</feature>
<dbReference type="PROSITE" id="PS51741">
    <property type="entry name" value="F_BAR"/>
    <property type="match status" value="1"/>
</dbReference>
<dbReference type="InterPro" id="IPR001060">
    <property type="entry name" value="FCH_dom"/>
</dbReference>
<dbReference type="GO" id="GO:0005543">
    <property type="term" value="F:phospholipid binding"/>
    <property type="evidence" value="ECO:0007669"/>
    <property type="project" value="TreeGrafter"/>
</dbReference>
<comment type="function">
    <text evidence="9">Plays a role in endocytosis and regulates internalization of plasma membrane proteins. Overexpression impairs internalization of SLC2A1/GLUT1 and TRPV4 and increases the levels of SLC2A1/GLUT1 and TRPV4 at the cell membrane. Inhibits the TRPV4 calcium channel activity.</text>
</comment>
<dbReference type="FunFam" id="1.20.1270.60:FF:000009">
    <property type="entry name" value="Protein kinase C and casein kinase substrate in neurons 2"/>
    <property type="match status" value="1"/>
</dbReference>
<dbReference type="EMBL" id="KL434746">
    <property type="protein sequence ID" value="KFW92547.1"/>
    <property type="molecule type" value="Genomic_DNA"/>
</dbReference>
<sequence>VMSSEDDAGGEAPGGSFWEAGNYRRTVKRVDDGYRLCNDLISCFQERAKIEKNYAQQLTEWSRKWRTNVEKGPQYGTLEKAWHAFLTAADKLSEIHLAVRNHLAGEDSDKIKAWQKEAYHKQMIGGFKETKEAEDGFRKAQKPWVKKMKDVETSKKNYHAARKEEKTAHTRENHAKADSSISQEQLRKLQERVEKCTQEAEKVSVCCMDVGHKGTPLEAKALVVMSLSEMAPAEALFEGCQEAELKRLCFFKEMFLNLHQHLNLSTSDSFHALYRDLYQVIMAADNQEDLKWWRNTHGPGMAMNWPQFEEWSLETQRPITKKKSGKMDDDVTLTSILPTGDGVVSQTPLQTRQRECMRENTLRMSYPPGPQGSNTRMLLTKSSISWDFSSLGKEDISEWSDEDTPKKCLDANGHEEDIKVPGVRVRALYDYTGQEADELSFKAGEELMKISEEDEQGWCKGQLLTGQVGLYPANYVEKVG</sequence>
<dbReference type="PROSITE" id="PS50002">
    <property type="entry name" value="SH3"/>
    <property type="match status" value="1"/>
</dbReference>
<dbReference type="PRINTS" id="PR00452">
    <property type="entry name" value="SH3DOMAIN"/>
</dbReference>
<feature type="region of interest" description="Disordered" evidence="13">
    <location>
        <begin position="155"/>
        <end position="184"/>
    </location>
</feature>
<keyword evidence="3 11" id="KW-0728">SH3 domain</keyword>
<evidence type="ECO:0000256" key="8">
    <source>
        <dbReference type="ARBA" id="ARBA00023136"/>
    </source>
</evidence>
<dbReference type="SMART" id="SM00055">
    <property type="entry name" value="FCH"/>
    <property type="match status" value="1"/>
</dbReference>
<evidence type="ECO:0000256" key="1">
    <source>
        <dbReference type="ARBA" id="ARBA00004413"/>
    </source>
</evidence>
<dbReference type="SUPFAM" id="SSF50044">
    <property type="entry name" value="SH3-domain"/>
    <property type="match status" value="1"/>
</dbReference>
<dbReference type="Pfam" id="PF14604">
    <property type="entry name" value="SH3_9"/>
    <property type="match status" value="1"/>
</dbReference>
<organism evidence="16 17">
    <name type="scientific">Phalacrocorax carbo</name>
    <name type="common">Great cormorant</name>
    <name type="synonym">Pelecanus carbo</name>
    <dbReference type="NCBI Taxonomy" id="9209"/>
    <lineage>
        <taxon>Eukaryota</taxon>
        <taxon>Metazoa</taxon>
        <taxon>Chordata</taxon>
        <taxon>Craniata</taxon>
        <taxon>Vertebrata</taxon>
        <taxon>Euteleostomi</taxon>
        <taxon>Archelosauria</taxon>
        <taxon>Archosauria</taxon>
        <taxon>Dinosauria</taxon>
        <taxon>Saurischia</taxon>
        <taxon>Theropoda</taxon>
        <taxon>Coelurosauria</taxon>
        <taxon>Aves</taxon>
        <taxon>Neognathae</taxon>
        <taxon>Neoaves</taxon>
        <taxon>Aequornithes</taxon>
        <taxon>Suliformes</taxon>
        <taxon>Phalacrocoracidae</taxon>
        <taxon>Phalacrocorax</taxon>
    </lineage>
</organism>
<dbReference type="CDD" id="cd11997">
    <property type="entry name" value="SH3_PACSIN3"/>
    <property type="match status" value="1"/>
</dbReference>
<evidence type="ECO:0000256" key="9">
    <source>
        <dbReference type="ARBA" id="ARBA00055545"/>
    </source>
</evidence>
<dbReference type="SUPFAM" id="SSF103657">
    <property type="entry name" value="BAR/IMD domain-like"/>
    <property type="match status" value="2"/>
</dbReference>
<feature type="domain" description="SH3" evidence="14">
    <location>
        <begin position="420"/>
        <end position="480"/>
    </location>
</feature>
<evidence type="ECO:0000313" key="16">
    <source>
        <dbReference type="EMBL" id="KFW92547.1"/>
    </source>
</evidence>
<proteinExistence type="predicted"/>
<keyword evidence="4" id="KW-1003">Cell membrane</keyword>
<evidence type="ECO:0000256" key="12">
    <source>
        <dbReference type="PROSITE-ProRule" id="PRU01077"/>
    </source>
</evidence>
<keyword evidence="7 12" id="KW-0175">Coiled coil</keyword>
<dbReference type="PANTHER" id="PTHR23065:SF18">
    <property type="entry name" value="PROTEIN KINASE C AND CASEIN KINASE SUBSTRATE IN NEURONS PROTEIN 3"/>
    <property type="match status" value="1"/>
</dbReference>
<keyword evidence="16" id="KW-0808">Transferase</keyword>
<gene>
    <name evidence="16" type="ORF">N336_00588</name>
</gene>
<accession>A0A093R8V6</accession>
<evidence type="ECO:0000256" key="6">
    <source>
        <dbReference type="ARBA" id="ARBA00022553"/>
    </source>
</evidence>
<evidence type="ECO:0000256" key="5">
    <source>
        <dbReference type="ARBA" id="ARBA00022490"/>
    </source>
</evidence>
<evidence type="ECO:0000256" key="13">
    <source>
        <dbReference type="SAM" id="MobiDB-lite"/>
    </source>
</evidence>
<dbReference type="InterPro" id="IPR001452">
    <property type="entry name" value="SH3_domain"/>
</dbReference>
<evidence type="ECO:0000259" key="14">
    <source>
        <dbReference type="PROSITE" id="PS50002"/>
    </source>
</evidence>
<evidence type="ECO:0000313" key="17">
    <source>
        <dbReference type="Proteomes" id="UP000053238"/>
    </source>
</evidence>
<dbReference type="GO" id="GO:0007010">
    <property type="term" value="P:cytoskeleton organization"/>
    <property type="evidence" value="ECO:0007669"/>
    <property type="project" value="TreeGrafter"/>
</dbReference>
<evidence type="ECO:0000256" key="7">
    <source>
        <dbReference type="ARBA" id="ARBA00023054"/>
    </source>
</evidence>
<protein>
    <submittedName>
        <fullName evidence="16">Protein kinase C and casein kinase substrate in neurons protein 3</fullName>
    </submittedName>
</protein>
<feature type="non-terminal residue" evidence="16">
    <location>
        <position position="1"/>
    </location>
</feature>
<keyword evidence="17" id="KW-1185">Reference proteome</keyword>
<evidence type="ECO:0000256" key="11">
    <source>
        <dbReference type="PROSITE-ProRule" id="PRU00192"/>
    </source>
</evidence>